<dbReference type="PROSITE" id="PS51257">
    <property type="entry name" value="PROKAR_LIPOPROTEIN"/>
    <property type="match status" value="1"/>
</dbReference>
<dbReference type="AlphaFoldDB" id="A4D1T2"/>
<reference evidence="1" key="1">
    <citation type="journal article" date="2003" name="Science">
        <title>Human chromosome 7: DNA sequence and biology.</title>
        <authorList>
            <person name="Scherer S.W."/>
            <person name="Cheung J."/>
            <person name="MacDonald J.R."/>
            <person name="Osborne L.R."/>
            <person name="Nakabayashi K."/>
            <person name="Herbrick J.A."/>
            <person name="Carson A.R."/>
            <person name="Parker-Katiraee L."/>
            <person name="Skaug J."/>
            <person name="Khaja R."/>
            <person name="Zhang J."/>
            <person name="Hudek A.K."/>
            <person name="Li M."/>
            <person name="Haddad M."/>
            <person name="Duggan G.E."/>
            <person name="Fernandez B.A."/>
            <person name="Kanematsu E."/>
            <person name="Gentles S."/>
            <person name="Christopoulos C.C."/>
            <person name="Choufani S."/>
            <person name="Kwasnicka D."/>
            <person name="Zheng X.H."/>
            <person name="Lai Z."/>
            <person name="Nusskern D."/>
            <person name="Zhang Q."/>
            <person name="Gu Z."/>
            <person name="Lu F."/>
            <person name="Zeesman S."/>
            <person name="Nowaczyk M.J."/>
            <person name="Teshima I."/>
            <person name="Chitayat D."/>
            <person name="Shuman C."/>
            <person name="Weksberg R."/>
            <person name="Zackai E.H."/>
            <person name="Grebe T.A."/>
            <person name="Cox S.R."/>
            <person name="Kirkpatrick S.J."/>
            <person name="Rahman N."/>
            <person name="Friedman J.M."/>
            <person name="Heng H.H."/>
            <person name="Pelicci P.G."/>
            <person name="Lo-Coco F."/>
            <person name="Belloni E."/>
            <person name="Shaffer L.G."/>
            <person name="Pober B."/>
            <person name="Morton C.C."/>
            <person name="Gusella J.F."/>
            <person name="Bruns G.A."/>
            <person name="Korf B.R."/>
            <person name="Quade B.J."/>
            <person name="Ligon A.H."/>
            <person name="Ferguson H."/>
            <person name="Higgins A.W."/>
            <person name="Leach N.T."/>
            <person name="Herrick S.R."/>
            <person name="Lemyre E."/>
            <person name="Farra C.G."/>
            <person name="Kim H.G."/>
            <person name="Summers A.M."/>
            <person name="Gripp K.W."/>
            <person name="Roberts W."/>
            <person name="Szatmari P."/>
            <person name="Winsor E.J."/>
            <person name="Grzeschik K.H."/>
            <person name="Teebi A."/>
            <person name="Minassian B.A."/>
            <person name="Kere J."/>
            <person name="Armengol L."/>
            <person name="Pujana M.A."/>
            <person name="Estivill X."/>
            <person name="Wilson M.D."/>
            <person name="Koop B.F."/>
            <person name="Tosi S."/>
            <person name="Moore G.E."/>
            <person name="Boright A.P."/>
            <person name="Zlotorynski E."/>
            <person name="Kerem B."/>
            <person name="Kroisel P.M."/>
            <person name="Petek E."/>
            <person name="Oscier D.G."/>
            <person name="Mould S.J."/>
            <person name="Dohner H."/>
            <person name="Dohner K."/>
            <person name="Rommens J.M."/>
            <person name="Vincent J.B."/>
            <person name="Venter J.C."/>
            <person name="Li P.W."/>
            <person name="Mural R.J."/>
            <person name="Adams M.D."/>
            <person name="Tsui L.C."/>
        </authorList>
    </citation>
    <scope>NUCLEOTIDE SEQUENCE [LARGE SCALE GENOMIC DNA]</scope>
</reference>
<reference evidence="1" key="2">
    <citation type="submission" date="2004-06" db="EMBL/GenBank/DDBJ databases">
        <authorList>
            <person name="Scherer S.W."/>
            <person name="Cheung J."/>
            <person name="MacDonald J.R."/>
            <person name="Osborne L.R."/>
            <person name="Nakabayashi K."/>
            <person name="Herbrick J.-A."/>
            <person name="Carson A.R."/>
            <person name="Parker-Katiraee L."/>
            <person name="Skaug J."/>
            <person name="Khaja R."/>
            <person name="Zhang J."/>
            <person name="Hudek A.K."/>
            <person name="Li M."/>
            <person name="Haddad M."/>
            <person name="Duggan G.E."/>
            <person name="Fernandez B.A."/>
            <person name="Kanematsu E."/>
            <person name="Gentles S."/>
            <person name="Christopoulos C.C."/>
            <person name="Choufani S."/>
            <person name="Kwasnicka D."/>
            <person name="Zheng X.H."/>
            <person name="Nusskern D."/>
            <person name="Zhang Q."/>
            <person name="Gu Z."/>
            <person name="Lu F."/>
            <person name="Zeesman S."/>
            <person name="Teshima I."/>
            <person name="Chitayat D."/>
            <person name="Shuman C."/>
            <person name="Weksberg R."/>
            <person name="Zackai E.H."/>
            <person name="Grebe T.A."/>
            <person name="Cox S.R."/>
            <person name="Kirkpatrick S.J."/>
            <person name="Rahman N."/>
            <person name="Friedman J.M."/>
            <person name="Heng H.H.Q."/>
            <person name="Pelicci P."/>
            <person name="Lococo F."/>
            <person name="Belloni E."/>
            <person name="Shaffer L.G."/>
            <person name="Morton C.C."/>
            <person name="Pober B."/>
            <person name="Gusella J."/>
            <person name="Bruns G."/>
            <person name="Korf B.R."/>
            <person name="Quade B.J."/>
            <person name="Ligon A.H."/>
            <person name="Ferguson H."/>
            <person name="Higgins A.W."/>
            <person name="Leach N.T."/>
            <person name="Herrick S.R."/>
            <person name="Lemyre E."/>
            <person name="Farra C.G."/>
            <person name="Kim H.-G."/>
            <person name="Summers A.M."/>
            <person name="Gripp K.W."/>
            <person name="Roberts W."/>
            <person name="Szatmari P."/>
            <person name="Winsor E.J.T."/>
            <person name="Grzeschik K.-H."/>
            <person name="Teebi A."/>
            <person name="Minassian B.A."/>
            <person name="Kere J."/>
            <person name="Armengol L."/>
            <person name="Pujana M.Angel."/>
            <person name="Estivill X."/>
            <person name="Wilson M.D."/>
            <person name="Koop B.F."/>
            <person name="Tosi S."/>
            <person name="Moore G.E."/>
            <person name="Boright A.P."/>
            <person name="Zlotorynski E."/>
            <person name="Kerem B."/>
            <person name="Kroisel P.M."/>
            <person name="Petek E."/>
            <person name="Oscier D.G."/>
            <person name="Mould S.J."/>
            <person name="Doehner H."/>
            <person name="Doehner K."/>
            <person name="Rommens J.M."/>
            <person name="Vincent J.B."/>
            <person name="Venter J.C."/>
            <person name="Li P.W."/>
            <person name="Mural R.J."/>
            <person name="Adams M.D."/>
            <person name="Tsui L.-C."/>
        </authorList>
    </citation>
    <scope>NUCLEOTIDE SEQUENCE</scope>
</reference>
<organism evidence="1">
    <name type="scientific">Homo sapiens</name>
    <name type="common">Human</name>
    <dbReference type="NCBI Taxonomy" id="9606"/>
    <lineage>
        <taxon>Eukaryota</taxon>
        <taxon>Metazoa</taxon>
        <taxon>Chordata</taxon>
        <taxon>Craniata</taxon>
        <taxon>Vertebrata</taxon>
        <taxon>Euteleostomi</taxon>
        <taxon>Mammalia</taxon>
        <taxon>Eutheria</taxon>
        <taxon>Euarchontoglires</taxon>
        <taxon>Primates</taxon>
        <taxon>Haplorrhini</taxon>
        <taxon>Catarrhini</taxon>
        <taxon>Hominidae</taxon>
        <taxon>Homo</taxon>
    </lineage>
</organism>
<name>A4D1T2_HUMAN</name>
<gene>
    <name evidence="1" type="primary">LOC401410</name>
    <name evidence="1" type="ORF">tcag7.1267</name>
</gene>
<evidence type="ECO:0000313" key="1">
    <source>
        <dbReference type="EMBL" id="EAL24021.1"/>
    </source>
</evidence>
<sequence>MVSVTGKEKESGPSVLVGFGCRGGGNVSGLGTAPPMSMNRTDSLVCPPHVLEEVNKAKQGTHCPACSEDSAQENTQQDSKFWNCKKAETWLLLALRSYDSTKNLKRIFSLLKGLNFPISMDRR</sequence>
<protein>
    <submittedName>
        <fullName evidence="1">Hypothetical gene supported by BX648692</fullName>
    </submittedName>
</protein>
<proteinExistence type="predicted"/>
<dbReference type="EMBL" id="CH236950">
    <property type="protein sequence ID" value="EAL24021.1"/>
    <property type="molecule type" value="Genomic_DNA"/>
</dbReference>
<accession>A4D1T2</accession>